<comment type="similarity">
    <text evidence="2">Belongs to the UPF0410 family.</text>
</comment>
<dbReference type="GO" id="GO:0005886">
    <property type="term" value="C:plasma membrane"/>
    <property type="evidence" value="ECO:0007669"/>
    <property type="project" value="UniProtKB-SubCell"/>
</dbReference>
<evidence type="ECO:0000256" key="4">
    <source>
        <dbReference type="ARBA" id="ARBA00022692"/>
    </source>
</evidence>
<organism evidence="8 9">
    <name type="scientific">Nocardia farcinica</name>
    <dbReference type="NCBI Taxonomy" id="37329"/>
    <lineage>
        <taxon>Bacteria</taxon>
        <taxon>Bacillati</taxon>
        <taxon>Actinomycetota</taxon>
        <taxon>Actinomycetes</taxon>
        <taxon>Mycobacteriales</taxon>
        <taxon>Nocardiaceae</taxon>
        <taxon>Nocardia</taxon>
    </lineage>
</organism>
<evidence type="ECO:0000313" key="8">
    <source>
        <dbReference type="EMBL" id="CRY75991.1"/>
    </source>
</evidence>
<dbReference type="RefSeq" id="WP_082668612.1">
    <property type="nucleotide sequence ID" value="NZ_CP031418.1"/>
</dbReference>
<evidence type="ECO:0000313" key="9">
    <source>
        <dbReference type="Proteomes" id="UP000057820"/>
    </source>
</evidence>
<dbReference type="InterPro" id="IPR007341">
    <property type="entry name" value="Transgly_assoc"/>
</dbReference>
<evidence type="ECO:0000256" key="3">
    <source>
        <dbReference type="ARBA" id="ARBA00022475"/>
    </source>
</evidence>
<name>A0A0H5P0P8_NOCFR</name>
<accession>A0A0H5P0P8</accession>
<evidence type="ECO:0000256" key="2">
    <source>
        <dbReference type="ARBA" id="ARBA00011006"/>
    </source>
</evidence>
<evidence type="ECO:0000256" key="5">
    <source>
        <dbReference type="ARBA" id="ARBA00022989"/>
    </source>
</evidence>
<evidence type="ECO:0000256" key="1">
    <source>
        <dbReference type="ARBA" id="ARBA00004651"/>
    </source>
</evidence>
<evidence type="ECO:0000256" key="6">
    <source>
        <dbReference type="ARBA" id="ARBA00023136"/>
    </source>
</evidence>
<dbReference type="Proteomes" id="UP000057820">
    <property type="component" value="Chromosome 1"/>
</dbReference>
<gene>
    <name evidence="8" type="ORF">ERS450000_01624</name>
</gene>
<proteinExistence type="inferred from homology"/>
<keyword evidence="5 7" id="KW-1133">Transmembrane helix</keyword>
<keyword evidence="3" id="KW-1003">Cell membrane</keyword>
<dbReference type="KEGG" id="nfr:ERS450000_01624"/>
<dbReference type="PANTHER" id="PTHR33884">
    <property type="entry name" value="UPF0410 PROTEIN YMGE"/>
    <property type="match status" value="1"/>
</dbReference>
<keyword evidence="4 7" id="KW-0812">Transmembrane</keyword>
<feature type="transmembrane region" description="Helical" evidence="7">
    <location>
        <begin position="37"/>
        <end position="57"/>
    </location>
</feature>
<reference evidence="9" key="1">
    <citation type="submission" date="2015-03" db="EMBL/GenBank/DDBJ databases">
        <authorList>
            <consortium name="Pathogen Informatics"/>
        </authorList>
    </citation>
    <scope>NUCLEOTIDE SEQUENCE [LARGE SCALE GENOMIC DNA]</scope>
    <source>
        <strain evidence="9">NCTC11134</strain>
    </source>
</reference>
<dbReference type="EMBL" id="LN868938">
    <property type="protein sequence ID" value="CRY75991.1"/>
    <property type="molecule type" value="Genomic_DNA"/>
</dbReference>
<keyword evidence="6 7" id="KW-0472">Membrane</keyword>
<dbReference type="Pfam" id="PF04226">
    <property type="entry name" value="Transgly_assoc"/>
    <property type="match status" value="1"/>
</dbReference>
<evidence type="ECO:0000256" key="7">
    <source>
        <dbReference type="SAM" id="Phobius"/>
    </source>
</evidence>
<feature type="transmembrane region" description="Helical" evidence="7">
    <location>
        <begin position="63"/>
        <end position="85"/>
    </location>
</feature>
<evidence type="ECO:0008006" key="10">
    <source>
        <dbReference type="Google" id="ProtNLM"/>
    </source>
</evidence>
<sequence>MWNAIVQIVGFLIIGVIIGFLARALKPGADKLDFKMTALLGMAGALIGGIVASLIGKGSITELNFWGFVFAVIAAIALLFLAPVLQGKR</sequence>
<dbReference type="PANTHER" id="PTHR33884:SF3">
    <property type="entry name" value="UPF0410 PROTEIN YMGE"/>
    <property type="match status" value="1"/>
</dbReference>
<protein>
    <recommendedName>
        <fullName evidence="10">Transglycosylase associated protein</fullName>
    </recommendedName>
</protein>
<dbReference type="AlphaFoldDB" id="A0A0H5P0P8"/>
<comment type="subcellular location">
    <subcellularLocation>
        <location evidence="1">Cell membrane</location>
        <topology evidence="1">Multi-pass membrane protein</topology>
    </subcellularLocation>
</comment>
<feature type="transmembrane region" description="Helical" evidence="7">
    <location>
        <begin position="6"/>
        <end position="25"/>
    </location>
</feature>